<feature type="domain" description="ABC transporter" evidence="3">
    <location>
        <begin position="11"/>
        <end position="230"/>
    </location>
</feature>
<dbReference type="Gene3D" id="3.40.50.300">
    <property type="entry name" value="P-loop containing nucleotide triphosphate hydrolases"/>
    <property type="match status" value="1"/>
</dbReference>
<keyword evidence="5" id="KW-1185">Reference proteome</keyword>
<evidence type="ECO:0000313" key="4">
    <source>
        <dbReference type="EMBL" id="MDQ0466185.1"/>
    </source>
</evidence>
<evidence type="ECO:0000256" key="2">
    <source>
        <dbReference type="ARBA" id="ARBA00022840"/>
    </source>
</evidence>
<proteinExistence type="predicted"/>
<dbReference type="EMBL" id="JAUSVS010000010">
    <property type="protein sequence ID" value="MDQ0466185.1"/>
    <property type="molecule type" value="Genomic_DNA"/>
</dbReference>
<dbReference type="SMART" id="SM00382">
    <property type="entry name" value="AAA"/>
    <property type="match status" value="1"/>
</dbReference>
<reference evidence="4 5" key="1">
    <citation type="submission" date="2023-07" db="EMBL/GenBank/DDBJ databases">
        <title>Genomic Encyclopedia of Type Strains, Phase IV (KMG-IV): sequencing the most valuable type-strain genomes for metagenomic binning, comparative biology and taxonomic classification.</title>
        <authorList>
            <person name="Goeker M."/>
        </authorList>
    </citation>
    <scope>NUCLEOTIDE SEQUENCE [LARGE SCALE GENOMIC DNA]</scope>
    <source>
        <strain evidence="4 5">DSM 18695</strain>
    </source>
</reference>
<accession>A0ABU0IXT6</accession>
<dbReference type="Proteomes" id="UP001228905">
    <property type="component" value="Unassembled WGS sequence"/>
</dbReference>
<keyword evidence="2 4" id="KW-0067">ATP-binding</keyword>
<sequence>MFDAAIDSLPLTLENVTLTLPSSAGPVDILRGVSLVVGAGERVAVVGPSGSGKSSLIAVAAGLEQPTSGQVRLFGQDLGSLGEDGRAKLRRNRVSLVFQSFHLLPNMTAEENVAAPLEIARKPNAGRTARDWLDRVGLSARLTHYPHQLSGGEQQRVALARALAAEPALLFADEPTGNLDAANAAAVADLMFKLVAETGAALVMVTHDSALAARADRSAVMADGRIVEGG</sequence>
<organism evidence="4 5">
    <name type="scientific">Caulobacter ginsengisoli</name>
    <dbReference type="NCBI Taxonomy" id="400775"/>
    <lineage>
        <taxon>Bacteria</taxon>
        <taxon>Pseudomonadati</taxon>
        <taxon>Pseudomonadota</taxon>
        <taxon>Alphaproteobacteria</taxon>
        <taxon>Caulobacterales</taxon>
        <taxon>Caulobacteraceae</taxon>
        <taxon>Caulobacter</taxon>
    </lineage>
</organism>
<dbReference type="InterPro" id="IPR003439">
    <property type="entry name" value="ABC_transporter-like_ATP-bd"/>
</dbReference>
<gene>
    <name evidence="4" type="ORF">QO010_003978</name>
</gene>
<name>A0ABU0IXT6_9CAUL</name>
<dbReference type="InterPro" id="IPR003593">
    <property type="entry name" value="AAA+_ATPase"/>
</dbReference>
<dbReference type="PROSITE" id="PS50893">
    <property type="entry name" value="ABC_TRANSPORTER_2"/>
    <property type="match status" value="1"/>
</dbReference>
<dbReference type="RefSeq" id="WP_307352100.1">
    <property type="nucleotide sequence ID" value="NZ_JAUSVS010000010.1"/>
</dbReference>
<dbReference type="InterPro" id="IPR015854">
    <property type="entry name" value="ABC_transpr_LolD-like"/>
</dbReference>
<dbReference type="PROSITE" id="PS00211">
    <property type="entry name" value="ABC_TRANSPORTER_1"/>
    <property type="match status" value="1"/>
</dbReference>
<dbReference type="InterPro" id="IPR017871">
    <property type="entry name" value="ABC_transporter-like_CS"/>
</dbReference>
<evidence type="ECO:0000313" key="5">
    <source>
        <dbReference type="Proteomes" id="UP001228905"/>
    </source>
</evidence>
<evidence type="ECO:0000256" key="1">
    <source>
        <dbReference type="ARBA" id="ARBA00022741"/>
    </source>
</evidence>
<dbReference type="Pfam" id="PF00005">
    <property type="entry name" value="ABC_tran"/>
    <property type="match status" value="1"/>
</dbReference>
<protein>
    <submittedName>
        <fullName evidence="4">ABC transport system ATP-binding protein</fullName>
    </submittedName>
</protein>
<evidence type="ECO:0000259" key="3">
    <source>
        <dbReference type="PROSITE" id="PS50893"/>
    </source>
</evidence>
<dbReference type="InterPro" id="IPR027417">
    <property type="entry name" value="P-loop_NTPase"/>
</dbReference>
<comment type="caution">
    <text evidence="4">The sequence shown here is derived from an EMBL/GenBank/DDBJ whole genome shotgun (WGS) entry which is preliminary data.</text>
</comment>
<dbReference type="SUPFAM" id="SSF52540">
    <property type="entry name" value="P-loop containing nucleoside triphosphate hydrolases"/>
    <property type="match status" value="1"/>
</dbReference>
<keyword evidence="1" id="KW-0547">Nucleotide-binding</keyword>
<dbReference type="GO" id="GO:0005524">
    <property type="term" value="F:ATP binding"/>
    <property type="evidence" value="ECO:0007669"/>
    <property type="project" value="UniProtKB-KW"/>
</dbReference>
<dbReference type="PANTHER" id="PTHR24220">
    <property type="entry name" value="IMPORT ATP-BINDING PROTEIN"/>
    <property type="match status" value="1"/>
</dbReference>